<reference evidence="4" key="1">
    <citation type="journal article" date="2019" name="Int. J. Syst. Evol. Microbiol.">
        <title>The Global Catalogue of Microorganisms (GCM) 10K type strain sequencing project: providing services to taxonomists for standard genome sequencing and annotation.</title>
        <authorList>
            <consortium name="The Broad Institute Genomics Platform"/>
            <consortium name="The Broad Institute Genome Sequencing Center for Infectious Disease"/>
            <person name="Wu L."/>
            <person name="Ma J."/>
        </authorList>
    </citation>
    <scope>NUCLEOTIDE SEQUENCE [LARGE SCALE GENOMIC DNA]</scope>
    <source>
        <strain evidence="4">CGMCC 1.13574</strain>
    </source>
</reference>
<feature type="domain" description="HD-GYP" evidence="2">
    <location>
        <begin position="109"/>
        <end position="304"/>
    </location>
</feature>
<dbReference type="GO" id="GO:0016787">
    <property type="term" value="F:hydrolase activity"/>
    <property type="evidence" value="ECO:0007669"/>
    <property type="project" value="UniProtKB-KW"/>
</dbReference>
<keyword evidence="3" id="KW-0378">Hydrolase</keyword>
<proteinExistence type="predicted"/>
<evidence type="ECO:0000259" key="2">
    <source>
        <dbReference type="PROSITE" id="PS51832"/>
    </source>
</evidence>
<dbReference type="InterPro" id="IPR003607">
    <property type="entry name" value="HD/PDEase_dom"/>
</dbReference>
<evidence type="ECO:0000313" key="3">
    <source>
        <dbReference type="EMBL" id="MFD2171278.1"/>
    </source>
</evidence>
<keyword evidence="4" id="KW-1185">Reference proteome</keyword>
<sequence>MSTNERILQTTEWQSELVLARDILNERGHLVLPRGTALTTPQLNRLKQLGISEVWVREKEPFVPPLISEAIGETYEVAALFVEDLFAQASVAKQLDISLAPEVLSRFLDACQEETNFLKLIRNLRTLDEYTFQHSLGVGLLSMKIGEWLSLSKEECDDLLLAGTLHDIGKSQVRQDVLQKPGRLSPEEYEHIKKHTKYGYKLLRNSGVKETVAQTALNHHERLDGSGYPRGLEQAEIDLYSRIVSVADVFSAMTSRRVYRDAASYYRVLDELESSSYGALDPLIVRVFVQRMASFFVGNIVELNNGVSGKVVLIPQDRPTRPLLRTEEDYLDLQKHTDLFIEKVLEV</sequence>
<dbReference type="RefSeq" id="WP_386047951.1">
    <property type="nucleotide sequence ID" value="NZ_JBHUIO010000009.1"/>
</dbReference>
<evidence type="ECO:0000313" key="4">
    <source>
        <dbReference type="Proteomes" id="UP001597343"/>
    </source>
</evidence>
<dbReference type="EC" id="3.1.4.-" evidence="3"/>
<name>A0ABW4ZZ65_9BACL</name>
<dbReference type="InterPro" id="IPR006675">
    <property type="entry name" value="HDIG_dom"/>
</dbReference>
<dbReference type="InterPro" id="IPR037522">
    <property type="entry name" value="HD_GYP_dom"/>
</dbReference>
<dbReference type="PANTHER" id="PTHR43155:SF2">
    <property type="entry name" value="CYCLIC DI-GMP PHOSPHODIESTERASE PA4108"/>
    <property type="match status" value="1"/>
</dbReference>
<dbReference type="PROSITE" id="PS51831">
    <property type="entry name" value="HD"/>
    <property type="match status" value="1"/>
</dbReference>
<dbReference type="Gene3D" id="1.10.3210.10">
    <property type="entry name" value="Hypothetical protein af1432"/>
    <property type="match status" value="1"/>
</dbReference>
<dbReference type="NCBIfam" id="TIGR00277">
    <property type="entry name" value="HDIG"/>
    <property type="match status" value="1"/>
</dbReference>
<feature type="domain" description="HD" evidence="1">
    <location>
        <begin position="131"/>
        <end position="253"/>
    </location>
</feature>
<protein>
    <submittedName>
        <fullName evidence="3">HD-GYP domain-containing protein</fullName>
        <ecNumber evidence="3">3.1.4.-</ecNumber>
    </submittedName>
</protein>
<dbReference type="EMBL" id="JBHUIO010000009">
    <property type="protein sequence ID" value="MFD2171278.1"/>
    <property type="molecule type" value="Genomic_DNA"/>
</dbReference>
<dbReference type="PANTHER" id="PTHR43155">
    <property type="entry name" value="CYCLIC DI-GMP PHOSPHODIESTERASE PA4108-RELATED"/>
    <property type="match status" value="1"/>
</dbReference>
<accession>A0ABW4ZZ65</accession>
<dbReference type="Pfam" id="PF13487">
    <property type="entry name" value="HD_5"/>
    <property type="match status" value="1"/>
</dbReference>
<organism evidence="3 4">
    <name type="scientific">Tumebacillus lipolyticus</name>
    <dbReference type="NCBI Taxonomy" id="1280370"/>
    <lineage>
        <taxon>Bacteria</taxon>
        <taxon>Bacillati</taxon>
        <taxon>Bacillota</taxon>
        <taxon>Bacilli</taxon>
        <taxon>Bacillales</taxon>
        <taxon>Alicyclobacillaceae</taxon>
        <taxon>Tumebacillus</taxon>
    </lineage>
</organism>
<dbReference type="Proteomes" id="UP001597343">
    <property type="component" value="Unassembled WGS sequence"/>
</dbReference>
<dbReference type="CDD" id="cd00077">
    <property type="entry name" value="HDc"/>
    <property type="match status" value="1"/>
</dbReference>
<dbReference type="SUPFAM" id="SSF109604">
    <property type="entry name" value="HD-domain/PDEase-like"/>
    <property type="match status" value="1"/>
</dbReference>
<comment type="caution">
    <text evidence="3">The sequence shown here is derived from an EMBL/GenBank/DDBJ whole genome shotgun (WGS) entry which is preliminary data.</text>
</comment>
<evidence type="ECO:0000259" key="1">
    <source>
        <dbReference type="PROSITE" id="PS51831"/>
    </source>
</evidence>
<dbReference type="InterPro" id="IPR006674">
    <property type="entry name" value="HD_domain"/>
</dbReference>
<dbReference type="SMART" id="SM00471">
    <property type="entry name" value="HDc"/>
    <property type="match status" value="1"/>
</dbReference>
<gene>
    <name evidence="3" type="ORF">ACFSOY_15015</name>
</gene>
<dbReference type="PROSITE" id="PS51832">
    <property type="entry name" value="HD_GYP"/>
    <property type="match status" value="1"/>
</dbReference>